<comment type="similarity">
    <text evidence="2">Belongs to the BexD/CtrA/VexA family.</text>
</comment>
<keyword evidence="19" id="KW-1185">Reference proteome</keyword>
<evidence type="ECO:0000256" key="5">
    <source>
        <dbReference type="ARBA" id="ARBA00022597"/>
    </source>
</evidence>
<sequence>MKQKPPTPWQSPLVSFAILWFVVGACGCQVANYRAASLPPEMRAPATHGAPNMSLSRLSSMASGSSLLAAGDLLNITVLSGLEDEPKAKPARIGDDGTINVPLVGAVRVAGLDEQQAAELVRVAAIERGIFRNPQVTIRVTERAMNYVTVLGAVSEPGTHPVPKSSSNLLVAIAAAGGFTEEAGTEVEVLRQPRRLLADKEKSGNPSMIQTVAFEGPMAQVPESRTQRIDLAMLSDSSAGEEKNLSIGDQDVVMVHPSKKRVVHVSGLVREPDQFEMPRDQDLHVLDAIAMAGGASSPVADKVFVIRRLEEEAEPLVIQVSISKAKMDGNENLRLAPGDMVSVETTISTSIVDSIKHVFRISAGVGGNFLSF</sequence>
<organism evidence="18 19">
    <name type="scientific">Aeoliella mucimassa</name>
    <dbReference type="NCBI Taxonomy" id="2527972"/>
    <lineage>
        <taxon>Bacteria</taxon>
        <taxon>Pseudomonadati</taxon>
        <taxon>Planctomycetota</taxon>
        <taxon>Planctomycetia</taxon>
        <taxon>Pirellulales</taxon>
        <taxon>Lacipirellulaceae</taxon>
        <taxon>Aeoliella</taxon>
    </lineage>
</organism>
<keyword evidence="9" id="KW-0406">Ion transport</keyword>
<keyword evidence="10" id="KW-0626">Porin</keyword>
<keyword evidence="7" id="KW-0732">Signal</keyword>
<dbReference type="Gene3D" id="3.10.560.10">
    <property type="entry name" value="Outer membrane lipoprotein wza domain like"/>
    <property type="match status" value="2"/>
</dbReference>
<keyword evidence="11" id="KW-0472">Membrane</keyword>
<evidence type="ECO:0000256" key="7">
    <source>
        <dbReference type="ARBA" id="ARBA00022729"/>
    </source>
</evidence>
<feature type="domain" description="Polysaccharide export protein N-terminal" evidence="15">
    <location>
        <begin position="67"/>
        <end position="141"/>
    </location>
</feature>
<comment type="subcellular location">
    <subcellularLocation>
        <location evidence="1">Cell outer membrane</location>
        <topology evidence="1">Multi-pass membrane protein</topology>
    </subcellularLocation>
</comment>
<dbReference type="InterPro" id="IPR019554">
    <property type="entry name" value="Soluble_ligand-bd"/>
</dbReference>
<keyword evidence="3" id="KW-0813">Transport</keyword>
<keyword evidence="13" id="KW-0998">Cell outer membrane</keyword>
<dbReference type="GO" id="GO:0015288">
    <property type="term" value="F:porin activity"/>
    <property type="evidence" value="ECO:0007669"/>
    <property type="project" value="UniProtKB-KW"/>
</dbReference>
<dbReference type="GO" id="GO:0009279">
    <property type="term" value="C:cell outer membrane"/>
    <property type="evidence" value="ECO:0007669"/>
    <property type="project" value="UniProtKB-SubCell"/>
</dbReference>
<protein>
    <submittedName>
        <fullName evidence="18">Polysaccharide biosynthesis/export protein</fullName>
    </submittedName>
</protein>
<dbReference type="Pfam" id="PF22461">
    <property type="entry name" value="SLBB_2"/>
    <property type="match status" value="1"/>
</dbReference>
<evidence type="ECO:0000256" key="3">
    <source>
        <dbReference type="ARBA" id="ARBA00022448"/>
    </source>
</evidence>
<dbReference type="Pfam" id="PF02563">
    <property type="entry name" value="Poly_export"/>
    <property type="match status" value="1"/>
</dbReference>
<keyword evidence="5" id="KW-0762">Sugar transport</keyword>
<dbReference type="InterPro" id="IPR003715">
    <property type="entry name" value="Poly_export_N"/>
</dbReference>
<gene>
    <name evidence="18" type="ORF">Pan181_15410</name>
</gene>
<keyword evidence="14" id="KW-0449">Lipoprotein</keyword>
<evidence type="ECO:0000256" key="1">
    <source>
        <dbReference type="ARBA" id="ARBA00004571"/>
    </source>
</evidence>
<evidence type="ECO:0000256" key="11">
    <source>
        <dbReference type="ARBA" id="ARBA00023136"/>
    </source>
</evidence>
<dbReference type="AlphaFoldDB" id="A0A518AKU4"/>
<dbReference type="Pfam" id="PF10531">
    <property type="entry name" value="SLBB"/>
    <property type="match status" value="1"/>
</dbReference>
<keyword evidence="8" id="KW-0625">Polysaccharide transport</keyword>
<dbReference type="GO" id="GO:0015159">
    <property type="term" value="F:polysaccharide transmembrane transporter activity"/>
    <property type="evidence" value="ECO:0007669"/>
    <property type="project" value="InterPro"/>
</dbReference>
<dbReference type="InterPro" id="IPR054765">
    <property type="entry name" value="SLBB_dom"/>
</dbReference>
<reference evidence="18 19" key="1">
    <citation type="submission" date="2019-02" db="EMBL/GenBank/DDBJ databases">
        <title>Deep-cultivation of Planctomycetes and their phenomic and genomic characterization uncovers novel biology.</title>
        <authorList>
            <person name="Wiegand S."/>
            <person name="Jogler M."/>
            <person name="Boedeker C."/>
            <person name="Pinto D."/>
            <person name="Vollmers J."/>
            <person name="Rivas-Marin E."/>
            <person name="Kohn T."/>
            <person name="Peeters S.H."/>
            <person name="Heuer A."/>
            <person name="Rast P."/>
            <person name="Oberbeckmann S."/>
            <person name="Bunk B."/>
            <person name="Jeske O."/>
            <person name="Meyerdierks A."/>
            <person name="Storesund J.E."/>
            <person name="Kallscheuer N."/>
            <person name="Luecker S."/>
            <person name="Lage O.M."/>
            <person name="Pohl T."/>
            <person name="Merkel B.J."/>
            <person name="Hornburger P."/>
            <person name="Mueller R.-W."/>
            <person name="Bruemmer F."/>
            <person name="Labrenz M."/>
            <person name="Spormann A.M."/>
            <person name="Op den Camp H."/>
            <person name="Overmann J."/>
            <person name="Amann R."/>
            <person name="Jetten M.S.M."/>
            <person name="Mascher T."/>
            <person name="Medema M.H."/>
            <person name="Devos D.P."/>
            <person name="Kaster A.-K."/>
            <person name="Ovreas L."/>
            <person name="Rohde M."/>
            <person name="Galperin M.Y."/>
            <person name="Jogler C."/>
        </authorList>
    </citation>
    <scope>NUCLEOTIDE SEQUENCE [LARGE SCALE GENOMIC DNA]</scope>
    <source>
        <strain evidence="18 19">Pan181</strain>
    </source>
</reference>
<keyword evidence="6" id="KW-0812">Transmembrane</keyword>
<evidence type="ECO:0000256" key="13">
    <source>
        <dbReference type="ARBA" id="ARBA00023237"/>
    </source>
</evidence>
<evidence type="ECO:0000256" key="2">
    <source>
        <dbReference type="ARBA" id="ARBA00009450"/>
    </source>
</evidence>
<dbReference type="GO" id="GO:0006811">
    <property type="term" value="P:monoatomic ion transport"/>
    <property type="evidence" value="ECO:0007669"/>
    <property type="project" value="UniProtKB-KW"/>
</dbReference>
<evidence type="ECO:0000313" key="18">
    <source>
        <dbReference type="EMBL" id="QDU55352.1"/>
    </source>
</evidence>
<name>A0A518AKU4_9BACT</name>
<evidence type="ECO:0000259" key="15">
    <source>
        <dbReference type="Pfam" id="PF02563"/>
    </source>
</evidence>
<dbReference type="Proteomes" id="UP000315750">
    <property type="component" value="Chromosome"/>
</dbReference>
<evidence type="ECO:0000256" key="14">
    <source>
        <dbReference type="ARBA" id="ARBA00023288"/>
    </source>
</evidence>
<evidence type="ECO:0000256" key="6">
    <source>
        <dbReference type="ARBA" id="ARBA00022692"/>
    </source>
</evidence>
<evidence type="ECO:0000256" key="10">
    <source>
        <dbReference type="ARBA" id="ARBA00023114"/>
    </source>
</evidence>
<feature type="domain" description="Soluble ligand binding" evidence="16">
    <location>
        <begin position="147"/>
        <end position="204"/>
    </location>
</feature>
<keyword evidence="4" id="KW-1134">Transmembrane beta strand</keyword>
<dbReference type="InterPro" id="IPR049712">
    <property type="entry name" value="Poly_export"/>
</dbReference>
<dbReference type="PANTHER" id="PTHR33619:SF3">
    <property type="entry name" value="POLYSACCHARIDE EXPORT PROTEIN GFCE-RELATED"/>
    <property type="match status" value="1"/>
</dbReference>
<evidence type="ECO:0000256" key="4">
    <source>
        <dbReference type="ARBA" id="ARBA00022452"/>
    </source>
</evidence>
<dbReference type="EMBL" id="CP036278">
    <property type="protein sequence ID" value="QDU55352.1"/>
    <property type="molecule type" value="Genomic_DNA"/>
</dbReference>
<evidence type="ECO:0000313" key="19">
    <source>
        <dbReference type="Proteomes" id="UP000315750"/>
    </source>
</evidence>
<dbReference type="PANTHER" id="PTHR33619">
    <property type="entry name" value="POLYSACCHARIDE EXPORT PROTEIN GFCE-RELATED"/>
    <property type="match status" value="1"/>
</dbReference>
<evidence type="ECO:0000259" key="16">
    <source>
        <dbReference type="Pfam" id="PF10531"/>
    </source>
</evidence>
<evidence type="ECO:0000259" key="17">
    <source>
        <dbReference type="Pfam" id="PF22461"/>
    </source>
</evidence>
<feature type="domain" description="SLBB" evidence="17">
    <location>
        <begin position="263"/>
        <end position="343"/>
    </location>
</feature>
<proteinExistence type="inferred from homology"/>
<dbReference type="PROSITE" id="PS51257">
    <property type="entry name" value="PROKAR_LIPOPROTEIN"/>
    <property type="match status" value="1"/>
</dbReference>
<evidence type="ECO:0000256" key="8">
    <source>
        <dbReference type="ARBA" id="ARBA00023047"/>
    </source>
</evidence>
<evidence type="ECO:0000256" key="9">
    <source>
        <dbReference type="ARBA" id="ARBA00023065"/>
    </source>
</evidence>
<dbReference type="GO" id="GO:0046930">
    <property type="term" value="C:pore complex"/>
    <property type="evidence" value="ECO:0007669"/>
    <property type="project" value="UniProtKB-KW"/>
</dbReference>
<keyword evidence="12" id="KW-0564">Palmitate</keyword>
<evidence type="ECO:0000256" key="12">
    <source>
        <dbReference type="ARBA" id="ARBA00023139"/>
    </source>
</evidence>
<accession>A0A518AKU4</accession>
<dbReference type="KEGG" id="amuc:Pan181_15410"/>